<dbReference type="NCBIfam" id="TIGR01509">
    <property type="entry name" value="HAD-SF-IA-v3"/>
    <property type="match status" value="1"/>
</dbReference>
<dbReference type="GO" id="GO:0006281">
    <property type="term" value="P:DNA repair"/>
    <property type="evidence" value="ECO:0007669"/>
    <property type="project" value="TreeGrafter"/>
</dbReference>
<reference evidence="1 2" key="1">
    <citation type="submission" date="2019-08" db="EMBL/GenBank/DDBJ databases">
        <title>Genome sequencing of Paenibacillus faecis DSM 23593(T).</title>
        <authorList>
            <person name="Kook J.-K."/>
            <person name="Park S.-N."/>
            <person name="Lim Y.K."/>
        </authorList>
    </citation>
    <scope>NUCLEOTIDE SEQUENCE [LARGE SCALE GENOMIC DNA]</scope>
    <source>
        <strain evidence="1 2">DSM 23593</strain>
    </source>
</reference>
<gene>
    <name evidence="1" type="primary">ppaX</name>
    <name evidence="1" type="ORF">FRY98_18080</name>
</gene>
<dbReference type="GO" id="GO:0005829">
    <property type="term" value="C:cytosol"/>
    <property type="evidence" value="ECO:0007669"/>
    <property type="project" value="TreeGrafter"/>
</dbReference>
<protein>
    <submittedName>
        <fullName evidence="1">Pyrophosphatase PpaX</fullName>
        <ecNumber evidence="1">3.6.1.1</ecNumber>
    </submittedName>
</protein>
<evidence type="ECO:0000313" key="1">
    <source>
        <dbReference type="EMBL" id="TYA11112.1"/>
    </source>
</evidence>
<keyword evidence="1" id="KW-0378">Hydrolase</keyword>
<dbReference type="SUPFAM" id="SSF56784">
    <property type="entry name" value="HAD-like"/>
    <property type="match status" value="1"/>
</dbReference>
<dbReference type="GO" id="GO:0004427">
    <property type="term" value="F:inorganic diphosphate phosphatase activity"/>
    <property type="evidence" value="ECO:0007669"/>
    <property type="project" value="UniProtKB-EC"/>
</dbReference>
<dbReference type="SFLD" id="SFLDG01129">
    <property type="entry name" value="C1.5:_HAD__Beta-PGM__Phosphata"/>
    <property type="match status" value="1"/>
</dbReference>
<name>A0A5D0CN34_9BACL</name>
<dbReference type="InterPro" id="IPR050155">
    <property type="entry name" value="HAD-like_hydrolase_sf"/>
</dbReference>
<dbReference type="Gene3D" id="3.40.50.1000">
    <property type="entry name" value="HAD superfamily/HAD-like"/>
    <property type="match status" value="1"/>
</dbReference>
<dbReference type="EMBL" id="VSDO01000004">
    <property type="protein sequence ID" value="TYA11112.1"/>
    <property type="molecule type" value="Genomic_DNA"/>
</dbReference>
<dbReference type="InterPro" id="IPR023214">
    <property type="entry name" value="HAD_sf"/>
</dbReference>
<dbReference type="NCBIfam" id="NF009804">
    <property type="entry name" value="PRK13288.1"/>
    <property type="match status" value="1"/>
</dbReference>
<dbReference type="RefSeq" id="WP_148454611.1">
    <property type="nucleotide sequence ID" value="NZ_VSDO01000004.1"/>
</dbReference>
<dbReference type="PANTHER" id="PTHR43434:SF26">
    <property type="entry name" value="PYROPHOSPHATASE PPAX"/>
    <property type="match status" value="1"/>
</dbReference>
<dbReference type="PANTHER" id="PTHR43434">
    <property type="entry name" value="PHOSPHOGLYCOLATE PHOSPHATASE"/>
    <property type="match status" value="1"/>
</dbReference>
<dbReference type="GO" id="GO:0008967">
    <property type="term" value="F:phosphoglycolate phosphatase activity"/>
    <property type="evidence" value="ECO:0007669"/>
    <property type="project" value="TreeGrafter"/>
</dbReference>
<dbReference type="InterPro" id="IPR036412">
    <property type="entry name" value="HAD-like_sf"/>
</dbReference>
<keyword evidence="2" id="KW-1185">Reference proteome</keyword>
<dbReference type="FunFam" id="3.40.50.1000:FF:000022">
    <property type="entry name" value="Phosphoglycolate phosphatase"/>
    <property type="match status" value="1"/>
</dbReference>
<dbReference type="Pfam" id="PF13419">
    <property type="entry name" value="HAD_2"/>
    <property type="match status" value="1"/>
</dbReference>
<dbReference type="AlphaFoldDB" id="A0A5D0CN34"/>
<dbReference type="InterPro" id="IPR023198">
    <property type="entry name" value="PGP-like_dom2"/>
</dbReference>
<dbReference type="OrthoDB" id="9807630at2"/>
<dbReference type="SFLD" id="SFLDS00003">
    <property type="entry name" value="Haloacid_Dehalogenase"/>
    <property type="match status" value="1"/>
</dbReference>
<dbReference type="SFLD" id="SFLDG01135">
    <property type="entry name" value="C1.5.6:_HAD__Beta-PGM__Phospha"/>
    <property type="match status" value="1"/>
</dbReference>
<comment type="caution">
    <text evidence="1">The sequence shown here is derived from an EMBL/GenBank/DDBJ whole genome shotgun (WGS) entry which is preliminary data.</text>
</comment>
<sequence>MINTILFDLDGTIIDTNDLIINTFLHVLEQHFPQQKYTREQIIPHMGLTLEQQMQTFSGREEVTDLVADYRTYNNLHHDTLIREFPRVKEVIAELHERGITMGIVTTKIKPTTIRALDYFGLKEYMSTIVTVQDVTHPKPHPEPVLTALRNLGADPAKTLMVGDSAADIQSAKAAGVKAAGVAWSLKGVDVLQQYNPDYILEDMTDLYGVLGWEPVNK</sequence>
<organism evidence="1 2">
    <name type="scientific">Paenibacillus faecis</name>
    <dbReference type="NCBI Taxonomy" id="862114"/>
    <lineage>
        <taxon>Bacteria</taxon>
        <taxon>Bacillati</taxon>
        <taxon>Bacillota</taxon>
        <taxon>Bacilli</taxon>
        <taxon>Bacillales</taxon>
        <taxon>Paenibacillaceae</taxon>
        <taxon>Paenibacillus</taxon>
    </lineage>
</organism>
<proteinExistence type="predicted"/>
<dbReference type="Proteomes" id="UP000325218">
    <property type="component" value="Unassembled WGS sequence"/>
</dbReference>
<accession>A0A5D0CN34</accession>
<dbReference type="InterPro" id="IPR041492">
    <property type="entry name" value="HAD_2"/>
</dbReference>
<dbReference type="NCBIfam" id="TIGR01549">
    <property type="entry name" value="HAD-SF-IA-v1"/>
    <property type="match status" value="1"/>
</dbReference>
<dbReference type="Gene3D" id="1.10.150.240">
    <property type="entry name" value="Putative phosphatase, domain 2"/>
    <property type="match status" value="1"/>
</dbReference>
<evidence type="ECO:0000313" key="2">
    <source>
        <dbReference type="Proteomes" id="UP000325218"/>
    </source>
</evidence>
<dbReference type="EC" id="3.6.1.1" evidence="1"/>
<dbReference type="InterPro" id="IPR006439">
    <property type="entry name" value="HAD-SF_hydro_IA"/>
</dbReference>